<keyword evidence="2" id="KW-1185">Reference proteome</keyword>
<dbReference type="SUPFAM" id="SSF55811">
    <property type="entry name" value="Nudix"/>
    <property type="match status" value="1"/>
</dbReference>
<dbReference type="PROSITE" id="PS00893">
    <property type="entry name" value="NUDIX_BOX"/>
    <property type="match status" value="1"/>
</dbReference>
<comment type="caution">
    <text evidence="1">The sequence shown here is derived from an EMBL/GenBank/DDBJ whole genome shotgun (WGS) entry which is preliminary data.</text>
</comment>
<proteinExistence type="predicted"/>
<reference evidence="1 2" key="1">
    <citation type="submission" date="2024-09" db="EMBL/GenBank/DDBJ databases">
        <title>Rethinking Asexuality: The Enigmatic Case of Functional Sexual Genes in Lepraria (Stereocaulaceae).</title>
        <authorList>
            <person name="Doellman M."/>
            <person name="Sun Y."/>
            <person name="Barcenas-Pena A."/>
            <person name="Lumbsch H.T."/>
            <person name="Grewe F."/>
        </authorList>
    </citation>
    <scope>NUCLEOTIDE SEQUENCE [LARGE SCALE GENOMIC DNA]</scope>
    <source>
        <strain evidence="1 2">Grewe 0041</strain>
    </source>
</reference>
<evidence type="ECO:0000313" key="1">
    <source>
        <dbReference type="EMBL" id="KAL2053986.1"/>
    </source>
</evidence>
<name>A0ABR4BAV2_9LECA</name>
<sequence length="265" mass="29595">MKSFLHRAKPSQSATSSLTIMSHNAAPETIQEPTIRSDPPIVGNWDSAHTTIGAGVAIFHLASSRIVLCYHSVDKYWFLPKGRRDASEDTGSGAEREGFEESGYRNRLLPLPIPTRQPFAHNPPSGIQSTPFVTEPVWTQLAPVTRTAQYILFWYITETVPPDLETALTTQTKEQGGAYQYPRKFPADLTLKERVEMETPTEGKGKRYEPVRHENTGVGEEEALYESYLVPVGEAIERLGRGISADVVKKGREAIKLRRQMEGND</sequence>
<dbReference type="InterPro" id="IPR020084">
    <property type="entry name" value="NUDIX_hydrolase_CS"/>
</dbReference>
<evidence type="ECO:0008006" key="3">
    <source>
        <dbReference type="Google" id="ProtNLM"/>
    </source>
</evidence>
<organism evidence="1 2">
    <name type="scientific">Lepraria finkii</name>
    <dbReference type="NCBI Taxonomy" id="1340010"/>
    <lineage>
        <taxon>Eukaryota</taxon>
        <taxon>Fungi</taxon>
        <taxon>Dikarya</taxon>
        <taxon>Ascomycota</taxon>
        <taxon>Pezizomycotina</taxon>
        <taxon>Lecanoromycetes</taxon>
        <taxon>OSLEUM clade</taxon>
        <taxon>Lecanoromycetidae</taxon>
        <taxon>Lecanorales</taxon>
        <taxon>Lecanorineae</taxon>
        <taxon>Stereocaulaceae</taxon>
        <taxon>Lepraria</taxon>
    </lineage>
</organism>
<dbReference type="EMBL" id="JBHFEH010000018">
    <property type="protein sequence ID" value="KAL2053986.1"/>
    <property type="molecule type" value="Genomic_DNA"/>
</dbReference>
<dbReference type="InterPro" id="IPR015797">
    <property type="entry name" value="NUDIX_hydrolase-like_dom_sf"/>
</dbReference>
<dbReference type="Proteomes" id="UP001590951">
    <property type="component" value="Unassembled WGS sequence"/>
</dbReference>
<dbReference type="Gene3D" id="3.90.79.10">
    <property type="entry name" value="Nucleoside Triphosphate Pyrophosphohydrolase"/>
    <property type="match status" value="1"/>
</dbReference>
<protein>
    <recommendedName>
        <fullName evidence="3">Nudix hydrolase domain-containing protein</fullName>
    </recommendedName>
</protein>
<evidence type="ECO:0000313" key="2">
    <source>
        <dbReference type="Proteomes" id="UP001590951"/>
    </source>
</evidence>
<gene>
    <name evidence="1" type="ORF">ABVK25_005915</name>
</gene>
<accession>A0ABR4BAV2</accession>